<protein>
    <submittedName>
        <fullName evidence="3">Demethylmenaquinone methyltransferase / 2-methoxy-6-polyprenyl-1,4-benzoquinol methylase</fullName>
    </submittedName>
</protein>
<organism evidence="3 4">
    <name type="scientific">Paenibacillus jilunlii</name>
    <dbReference type="NCBI Taxonomy" id="682956"/>
    <lineage>
        <taxon>Bacteria</taxon>
        <taxon>Bacillati</taxon>
        <taxon>Bacillota</taxon>
        <taxon>Bacilli</taxon>
        <taxon>Bacillales</taxon>
        <taxon>Paenibacillaceae</taxon>
        <taxon>Paenibacillus</taxon>
    </lineage>
</organism>
<reference evidence="3 4" key="1">
    <citation type="submission" date="2016-10" db="EMBL/GenBank/DDBJ databases">
        <authorList>
            <person name="de Groot N.N."/>
        </authorList>
    </citation>
    <scope>NUCLEOTIDE SEQUENCE [LARGE SCALE GENOMIC DNA]</scope>
    <source>
        <strain evidence="3 4">CGMCC 1.10239</strain>
    </source>
</reference>
<evidence type="ECO:0000313" key="3">
    <source>
        <dbReference type="EMBL" id="SDM97550.1"/>
    </source>
</evidence>
<gene>
    <name evidence="3" type="ORF">SAMN05216191_12272</name>
</gene>
<proteinExistence type="predicted"/>
<evidence type="ECO:0000313" key="4">
    <source>
        <dbReference type="Proteomes" id="UP000182783"/>
    </source>
</evidence>
<dbReference type="SUPFAM" id="SSF53335">
    <property type="entry name" value="S-adenosyl-L-methionine-dependent methyltransferases"/>
    <property type="match status" value="1"/>
</dbReference>
<sequence>MTMNESLKETQSERFNNLASDWSNSDEAIRQAENAVNILGIHSGQSLLDVASGTGVILHALKQLQISPSHYLAMDISSAMLEKLRTAFPEAQTACADFEQPFTCQQGFDYVLIYNSIPHFSDLDMLFTNAKRSLLPGGTFMIAHSRTRQGLMEHHQRIGYISERAPIPADEELALLADKYDFDQVVAADDEFFYFSCRSKG</sequence>
<dbReference type="CDD" id="cd02440">
    <property type="entry name" value="AdoMet_MTases"/>
    <property type="match status" value="1"/>
</dbReference>
<dbReference type="PANTHER" id="PTHR43861">
    <property type="entry name" value="TRANS-ACONITATE 2-METHYLTRANSFERASE-RELATED"/>
    <property type="match status" value="1"/>
</dbReference>
<dbReference type="PANTHER" id="PTHR43861:SF3">
    <property type="entry name" value="PUTATIVE (AFU_ORTHOLOGUE AFUA_2G14390)-RELATED"/>
    <property type="match status" value="1"/>
</dbReference>
<dbReference type="Pfam" id="PF08241">
    <property type="entry name" value="Methyltransf_11"/>
    <property type="match status" value="1"/>
</dbReference>
<feature type="domain" description="Methyltransferase type 11" evidence="2">
    <location>
        <begin position="48"/>
        <end position="142"/>
    </location>
</feature>
<dbReference type="InterPro" id="IPR029063">
    <property type="entry name" value="SAM-dependent_MTases_sf"/>
</dbReference>
<keyword evidence="3" id="KW-0489">Methyltransferase</keyword>
<dbReference type="RefSeq" id="WP_062525675.1">
    <property type="nucleotide sequence ID" value="NZ_CP048429.1"/>
</dbReference>
<dbReference type="EMBL" id="FNGM01000022">
    <property type="protein sequence ID" value="SDM97550.1"/>
    <property type="molecule type" value="Genomic_DNA"/>
</dbReference>
<dbReference type="AlphaFoldDB" id="A0A1G9XLB7"/>
<dbReference type="InterPro" id="IPR013216">
    <property type="entry name" value="Methyltransf_11"/>
</dbReference>
<evidence type="ECO:0000256" key="1">
    <source>
        <dbReference type="ARBA" id="ARBA00022679"/>
    </source>
</evidence>
<dbReference type="GO" id="GO:0008757">
    <property type="term" value="F:S-adenosylmethionine-dependent methyltransferase activity"/>
    <property type="evidence" value="ECO:0007669"/>
    <property type="project" value="InterPro"/>
</dbReference>
<keyword evidence="1 3" id="KW-0808">Transferase</keyword>
<evidence type="ECO:0000259" key="2">
    <source>
        <dbReference type="Pfam" id="PF08241"/>
    </source>
</evidence>
<accession>A0A1G9XLB7</accession>
<dbReference type="Proteomes" id="UP000182783">
    <property type="component" value="Unassembled WGS sequence"/>
</dbReference>
<name>A0A1G9XLB7_9BACL</name>
<dbReference type="GO" id="GO:0032259">
    <property type="term" value="P:methylation"/>
    <property type="evidence" value="ECO:0007669"/>
    <property type="project" value="UniProtKB-KW"/>
</dbReference>
<dbReference type="Gene3D" id="3.40.50.150">
    <property type="entry name" value="Vaccinia Virus protein VP39"/>
    <property type="match status" value="1"/>
</dbReference>